<keyword evidence="1" id="KW-0812">Transmembrane</keyword>
<dbReference type="EMBL" id="CAJVAS010000011">
    <property type="protein sequence ID" value="CAG7627128.1"/>
    <property type="molecule type" value="Genomic_DNA"/>
</dbReference>
<reference evidence="2" key="1">
    <citation type="submission" date="2021-06" db="EMBL/GenBank/DDBJ databases">
        <authorList>
            <person name="Criscuolo A."/>
        </authorList>
    </citation>
    <scope>NUCLEOTIDE SEQUENCE</scope>
    <source>
        <strain evidence="2">CIP111600</strain>
    </source>
</reference>
<gene>
    <name evidence="2" type="ORF">PAESOLCIP111_02884</name>
</gene>
<keyword evidence="1" id="KW-0472">Membrane</keyword>
<dbReference type="Proteomes" id="UP000693672">
    <property type="component" value="Unassembled WGS sequence"/>
</dbReference>
<dbReference type="AlphaFoldDB" id="A0A916K2Y9"/>
<evidence type="ECO:0000313" key="3">
    <source>
        <dbReference type="Proteomes" id="UP000693672"/>
    </source>
</evidence>
<accession>A0A916K2Y9</accession>
<keyword evidence="3" id="KW-1185">Reference proteome</keyword>
<sequence>MHVNVGNIMREIKERKPPSHCIKWLMEASLRMTGFSCPLYEAVAGLFFFTLTSWNMTYTMRNKTMNSAEYRYIIA</sequence>
<evidence type="ECO:0000313" key="2">
    <source>
        <dbReference type="EMBL" id="CAG7627128.1"/>
    </source>
</evidence>
<comment type="caution">
    <text evidence="2">The sequence shown here is derived from an EMBL/GenBank/DDBJ whole genome shotgun (WGS) entry which is preliminary data.</text>
</comment>
<proteinExistence type="predicted"/>
<evidence type="ECO:0000256" key="1">
    <source>
        <dbReference type="SAM" id="Phobius"/>
    </source>
</evidence>
<keyword evidence="1" id="KW-1133">Transmembrane helix</keyword>
<feature type="transmembrane region" description="Helical" evidence="1">
    <location>
        <begin position="39"/>
        <end position="58"/>
    </location>
</feature>
<name>A0A916K2Y9_9BACL</name>
<protein>
    <submittedName>
        <fullName evidence="2">Uncharacterized protein</fullName>
    </submittedName>
</protein>
<organism evidence="2 3">
    <name type="scientific">Paenibacillus solanacearum</name>
    <dbReference type="NCBI Taxonomy" id="2048548"/>
    <lineage>
        <taxon>Bacteria</taxon>
        <taxon>Bacillati</taxon>
        <taxon>Bacillota</taxon>
        <taxon>Bacilli</taxon>
        <taxon>Bacillales</taxon>
        <taxon>Paenibacillaceae</taxon>
        <taxon>Paenibacillus</taxon>
    </lineage>
</organism>